<gene>
    <name evidence="1" type="ORF">GSM42_07990</name>
</gene>
<accession>A0A6I4VUV6</accession>
<sequence length="114" mass="13569">MQLAEYQLWEQFDQFQIQLMYDAANGVKMVESDNHFIMIMKDGREVRYTVKNKQLIRSLKQSEKSPFKGNTILLYHIKKIHYEQLPKGWKMHVTLSDQGAIFKGIAYIWGRIDE</sequence>
<dbReference type="Pfam" id="PF15980">
    <property type="entry name" value="ComGF"/>
    <property type="match status" value="1"/>
</dbReference>
<keyword evidence="2" id="KW-1185">Reference proteome</keyword>
<name>A0A6I4VUV6_9BACL</name>
<dbReference type="EMBL" id="WUUL01000004">
    <property type="protein sequence ID" value="MXQ53670.1"/>
    <property type="molecule type" value="Genomic_DNA"/>
</dbReference>
<evidence type="ECO:0000313" key="1">
    <source>
        <dbReference type="EMBL" id="MXQ53670.1"/>
    </source>
</evidence>
<evidence type="ECO:0008006" key="3">
    <source>
        <dbReference type="Google" id="ProtNLM"/>
    </source>
</evidence>
<dbReference type="InterPro" id="IPR016977">
    <property type="entry name" value="ComGF"/>
</dbReference>
<organism evidence="1 2">
    <name type="scientific">Shimazuella alba</name>
    <dbReference type="NCBI Taxonomy" id="2690964"/>
    <lineage>
        <taxon>Bacteria</taxon>
        <taxon>Bacillati</taxon>
        <taxon>Bacillota</taxon>
        <taxon>Bacilli</taxon>
        <taxon>Bacillales</taxon>
        <taxon>Thermoactinomycetaceae</taxon>
        <taxon>Shimazuella</taxon>
    </lineage>
</organism>
<comment type="caution">
    <text evidence="1">The sequence shown here is derived from an EMBL/GenBank/DDBJ whole genome shotgun (WGS) entry which is preliminary data.</text>
</comment>
<dbReference type="AlphaFoldDB" id="A0A6I4VUV6"/>
<evidence type="ECO:0000313" key="2">
    <source>
        <dbReference type="Proteomes" id="UP000430692"/>
    </source>
</evidence>
<protein>
    <recommendedName>
        <fullName evidence="3">Competence protein ComGF</fullName>
    </recommendedName>
</protein>
<reference evidence="1 2" key="1">
    <citation type="submission" date="2019-12" db="EMBL/GenBank/DDBJ databases">
        <title>Whole-genome analyses of novel actinobacteria.</title>
        <authorList>
            <person name="Sahin N."/>
            <person name="Saygin H."/>
        </authorList>
    </citation>
    <scope>NUCLEOTIDE SEQUENCE [LARGE SCALE GENOMIC DNA]</scope>
    <source>
        <strain evidence="1 2">KC615</strain>
    </source>
</reference>
<dbReference type="Proteomes" id="UP000430692">
    <property type="component" value="Unassembled WGS sequence"/>
</dbReference>
<proteinExistence type="predicted"/>